<name>H6SQR1_PARPM</name>
<accession>H6SQR1</accession>
<dbReference type="eggNOG" id="ENOG502Z7MV">
    <property type="taxonomic scope" value="Bacteria"/>
</dbReference>
<dbReference type="AntiFam" id="ANF00012">
    <property type="entry name" value="tRNA translation"/>
</dbReference>
<keyword evidence="4" id="KW-1185">Reference proteome</keyword>
<gene>
    <name evidence="3" type="ORF">RSPPHO_00750</name>
</gene>
<feature type="coiled-coil region" evidence="1">
    <location>
        <begin position="271"/>
        <end position="298"/>
    </location>
</feature>
<reference evidence="3 4" key="1">
    <citation type="submission" date="2012-02" db="EMBL/GenBank/DDBJ databases">
        <title>Shotgun genome sequence of Phaeospirillum photometricum DSM 122.</title>
        <authorList>
            <person name="Duquesne K."/>
            <person name="Sturgis J."/>
        </authorList>
    </citation>
    <scope>NUCLEOTIDE SEQUENCE [LARGE SCALE GENOMIC DNA]</scope>
    <source>
        <strain evidence="4">DSM122</strain>
    </source>
</reference>
<evidence type="ECO:0000256" key="2">
    <source>
        <dbReference type="SAM" id="MobiDB-lite"/>
    </source>
</evidence>
<feature type="compositionally biased region" description="Basic residues" evidence="2">
    <location>
        <begin position="1"/>
        <end position="12"/>
    </location>
</feature>
<evidence type="ECO:0000256" key="1">
    <source>
        <dbReference type="SAM" id="Coils"/>
    </source>
</evidence>
<proteinExistence type="predicted"/>
<protein>
    <submittedName>
        <fullName evidence="3">Uncharacterized protein</fullName>
    </submittedName>
</protein>
<dbReference type="AlphaFoldDB" id="H6SQR1"/>
<evidence type="ECO:0000313" key="3">
    <source>
        <dbReference type="EMBL" id="CCG07376.1"/>
    </source>
</evidence>
<feature type="region of interest" description="Disordered" evidence="2">
    <location>
        <begin position="1"/>
        <end position="25"/>
    </location>
</feature>
<dbReference type="STRING" id="1150469.RSPPHO_00750"/>
<evidence type="ECO:0000313" key="4">
    <source>
        <dbReference type="Proteomes" id="UP000033220"/>
    </source>
</evidence>
<organism evidence="3 4">
    <name type="scientific">Pararhodospirillum photometricum DSM 122</name>
    <dbReference type="NCBI Taxonomy" id="1150469"/>
    <lineage>
        <taxon>Bacteria</taxon>
        <taxon>Pseudomonadati</taxon>
        <taxon>Pseudomonadota</taxon>
        <taxon>Alphaproteobacteria</taxon>
        <taxon>Rhodospirillales</taxon>
        <taxon>Rhodospirillaceae</taxon>
        <taxon>Pararhodospirillum</taxon>
    </lineage>
</organism>
<dbReference type="EMBL" id="HE663493">
    <property type="protein sequence ID" value="CCG07376.1"/>
    <property type="molecule type" value="Genomic_DNA"/>
</dbReference>
<dbReference type="HOGENOM" id="CLU_491645_0_0_5"/>
<dbReference type="KEGG" id="rpm:RSPPHO_00750"/>
<keyword evidence="1" id="KW-0175">Coiled coil</keyword>
<sequence length="554" mass="60087">MSYGRLAHRFLTPRRGPETSGAPEKIRTPNLLIRSQMLYPVELRALSWCLPSRSPRGVVVGRSALYPHGSEQARKKSRPLSFFHGRRQEEGYAGKARRAQPPRFLHTLRHPIARRAGHFPLVTPKASEYTAAKIYGPPRPSRAPAAMSPGPWDRSRSAVWWQTVPGGRSPPARADVAHRSRYEGVRSPGEKRSWSMAFFKRKHFVLVTAGLALAACQSGNNVLFPSLSGSSGGSSIATAIEGGPPQLGSTYFEPEGVTPGEPTGTFVGQKVVSYRQELAQLQETIRNQNTQLQALRNKTIQDSNGYHENVASMRARLQLGTTPGNPILMNRWETAQAQLNTINQDVVLMDQLGQMIAVNQDTATYLLTSVRSSYAIPGAVDEDHRQLRIVEDEAQQTAVLIDRLLSELNSDIRRQTAYVGNEKINLGSLSTAIRNGQLFGAVGPDGYSTAPVMAGPSPTPAAMAPSGVPLVVVRFDQPNVRFEEPLTRAAQAALARNPNASFSVVAVSSGAAGTAARGAEQVVRVLSRLGIPPGRITQTATTSSGTDEVRVFVR</sequence>
<dbReference type="Proteomes" id="UP000033220">
    <property type="component" value="Chromosome DSM 122"/>
</dbReference>
<dbReference type="PATRIC" id="fig|1150469.3.peg.863"/>